<dbReference type="InterPro" id="IPR002187">
    <property type="entry name" value="N-reg_PII"/>
</dbReference>
<dbReference type="PROSITE" id="PS51343">
    <property type="entry name" value="PII_GLNB_DOM"/>
    <property type="match status" value="1"/>
</dbReference>
<dbReference type="GO" id="GO:0030234">
    <property type="term" value="F:enzyme regulator activity"/>
    <property type="evidence" value="ECO:0007669"/>
    <property type="project" value="InterPro"/>
</dbReference>
<dbReference type="AlphaFoldDB" id="A0A7T8BB07"/>
<dbReference type="GO" id="GO:0006808">
    <property type="term" value="P:regulation of nitrogen utilization"/>
    <property type="evidence" value="ECO:0007669"/>
    <property type="project" value="InterPro"/>
</dbReference>
<keyword evidence="2" id="KW-1185">Reference proteome</keyword>
<organism evidence="1 2">
    <name type="scientific">Breznakiella homolactica</name>
    <dbReference type="NCBI Taxonomy" id="2798577"/>
    <lineage>
        <taxon>Bacteria</taxon>
        <taxon>Pseudomonadati</taxon>
        <taxon>Spirochaetota</taxon>
        <taxon>Spirochaetia</taxon>
        <taxon>Spirochaetales</taxon>
        <taxon>Breznakiellaceae</taxon>
        <taxon>Breznakiella</taxon>
    </lineage>
</organism>
<name>A0A7T8BB07_9SPIR</name>
<evidence type="ECO:0000313" key="1">
    <source>
        <dbReference type="EMBL" id="QQO10052.1"/>
    </source>
</evidence>
<dbReference type="SUPFAM" id="SSF54913">
    <property type="entry name" value="GlnB-like"/>
    <property type="match status" value="2"/>
</dbReference>
<protein>
    <recommendedName>
        <fullName evidence="3">P-II family nitrogen regulator</fullName>
    </recommendedName>
</protein>
<accession>A0A7T8BB07</accession>
<dbReference type="InterPro" id="IPR015867">
    <property type="entry name" value="N-reg_PII/ATP_PRibTrfase_C"/>
</dbReference>
<dbReference type="EMBL" id="CP067089">
    <property type="protein sequence ID" value="QQO10052.1"/>
    <property type="molecule type" value="Genomic_DNA"/>
</dbReference>
<dbReference type="KEGG" id="bhc:JFL75_03810"/>
<proteinExistence type="predicted"/>
<dbReference type="Proteomes" id="UP000595917">
    <property type="component" value="Chromosome"/>
</dbReference>
<gene>
    <name evidence="1" type="ORF">JFL75_03810</name>
</gene>
<evidence type="ECO:0000313" key="2">
    <source>
        <dbReference type="Proteomes" id="UP000595917"/>
    </source>
</evidence>
<reference evidence="1" key="1">
    <citation type="submission" date="2021-01" db="EMBL/GenBank/DDBJ databases">
        <title>Description of Breznakiella homolactica.</title>
        <authorList>
            <person name="Song Y."/>
            <person name="Brune A."/>
        </authorList>
    </citation>
    <scope>NUCLEOTIDE SEQUENCE</scope>
    <source>
        <strain evidence="1">RmG30</strain>
    </source>
</reference>
<dbReference type="RefSeq" id="WP_215627356.1">
    <property type="nucleotide sequence ID" value="NZ_CP067089.2"/>
</dbReference>
<evidence type="ECO:0008006" key="3">
    <source>
        <dbReference type="Google" id="ProtNLM"/>
    </source>
</evidence>
<sequence length="234" mass="25528">MNNDMKIPILKLVVFIIDWNKTNILTDVFEAEDVRFHFICKGRGTASSEILDLLGIGSSEKAVVLCLEQDIMVPQLLKQVSKKLGLHSPGAGIAFTIPLSGINNPIVQVFKESIREKLKNQLEKEVEHMSTEAKHDLIIAVVNQGYSDEIMAVAREAGATGGTVINARSVAHAGPVKFFGISVQDEREIITILAARDKKTAIMQAISQSYGISSEARGIVFSMPVDNINGLDLQ</sequence>
<dbReference type="InterPro" id="IPR011322">
    <property type="entry name" value="N-reg_PII-like_a/b"/>
</dbReference>
<dbReference type="Gene3D" id="3.30.70.120">
    <property type="match status" value="1"/>
</dbReference>